<proteinExistence type="predicted"/>
<dbReference type="EMBL" id="QGMZ01000028">
    <property type="protein sequence ID" value="PWR71872.1"/>
    <property type="molecule type" value="Genomic_DNA"/>
</dbReference>
<dbReference type="Pfam" id="PF04015">
    <property type="entry name" value="DUF362"/>
    <property type="match status" value="1"/>
</dbReference>
<evidence type="ECO:0000313" key="4">
    <source>
        <dbReference type="Proteomes" id="UP000245934"/>
    </source>
</evidence>
<dbReference type="InterPro" id="IPR007160">
    <property type="entry name" value="DUF362"/>
</dbReference>
<keyword evidence="1" id="KW-1133">Transmembrane helix</keyword>
<dbReference type="AlphaFoldDB" id="A0A2V2MVE4"/>
<protein>
    <submittedName>
        <fullName evidence="3">Iron-sulfur cluster-binding protein</fullName>
    </submittedName>
</protein>
<dbReference type="Proteomes" id="UP000245934">
    <property type="component" value="Unassembled WGS sequence"/>
</dbReference>
<dbReference type="GeneID" id="97610085"/>
<evidence type="ECO:0000256" key="1">
    <source>
        <dbReference type="SAM" id="Phobius"/>
    </source>
</evidence>
<feature type="domain" description="DUF362" evidence="2">
    <location>
        <begin position="39"/>
        <end position="241"/>
    </location>
</feature>
<keyword evidence="1" id="KW-0812">Transmembrane</keyword>
<keyword evidence="1" id="KW-0472">Membrane</keyword>
<reference evidence="3 4" key="1">
    <citation type="submission" date="2018-05" db="EMBL/GenBank/DDBJ databases">
        <title>Draft genome of Methanospirillum stamsii Pt1.</title>
        <authorList>
            <person name="Dueholm M.S."/>
            <person name="Nielsen P.H."/>
            <person name="Bakmann L.F."/>
            <person name="Otzen D.E."/>
        </authorList>
    </citation>
    <scope>NUCLEOTIDE SEQUENCE [LARGE SCALE GENOMIC DNA]</scope>
    <source>
        <strain evidence="3 4">Pt1</strain>
    </source>
</reference>
<evidence type="ECO:0000259" key="2">
    <source>
        <dbReference type="Pfam" id="PF04015"/>
    </source>
</evidence>
<dbReference type="RefSeq" id="WP_109941504.1">
    <property type="nucleotide sequence ID" value="NZ_CP176366.1"/>
</dbReference>
<dbReference type="OrthoDB" id="2837at2157"/>
<gene>
    <name evidence="3" type="ORF">DLD82_12695</name>
</gene>
<sequence>MSSSVSALITNPHNIIKDYDNLLEIGKISDHISPDSETLIKLNLSWSLYYPACSTEPWQLDGVASALRSRGYHNLTATENRTVVTKIEKGVVGNKWSPVLQKYNIPFIPLTDVEWKPYQIHAETPALDEIFEGTHTLPSFFVGKNMIHLPTVKTHGHTTMTGAMKNAFGGLITERRHHCHRLIHEVLVDLLKIQKEIHQGIFAIMDGAVCGNGPGPRTMIPYEGNILLASHDQVAIDSISAKIMGFDPMQIPFIRMAHDEGLGCGDPDQIEILGDDISNLNFRFFTGKSPVVAGDQLFRKGKLSFLEPLVFKTSLFMLAVFGSAFYHDYLWYNLVGRRRIHSFSKTPWGRLFDQY</sequence>
<comment type="caution">
    <text evidence="3">The sequence shown here is derived from an EMBL/GenBank/DDBJ whole genome shotgun (WGS) entry which is preliminary data.</text>
</comment>
<accession>A0A2V2MVE4</accession>
<evidence type="ECO:0000313" key="3">
    <source>
        <dbReference type="EMBL" id="PWR71872.1"/>
    </source>
</evidence>
<name>A0A2V2MVE4_9EURY</name>
<organism evidence="3 4">
    <name type="scientific">Methanospirillum stamsii</name>
    <dbReference type="NCBI Taxonomy" id="1277351"/>
    <lineage>
        <taxon>Archaea</taxon>
        <taxon>Methanobacteriati</taxon>
        <taxon>Methanobacteriota</taxon>
        <taxon>Stenosarchaea group</taxon>
        <taxon>Methanomicrobia</taxon>
        <taxon>Methanomicrobiales</taxon>
        <taxon>Methanospirillaceae</taxon>
        <taxon>Methanospirillum</taxon>
    </lineage>
</organism>
<feature type="transmembrane region" description="Helical" evidence="1">
    <location>
        <begin position="309"/>
        <end position="327"/>
    </location>
</feature>
<keyword evidence="4" id="KW-1185">Reference proteome</keyword>